<evidence type="ECO:0000313" key="1">
    <source>
        <dbReference type="EMBL" id="KAJ3835469.1"/>
    </source>
</evidence>
<comment type="caution">
    <text evidence="1">The sequence shown here is derived from an EMBL/GenBank/DDBJ whole genome shotgun (WGS) entry which is preliminary data.</text>
</comment>
<gene>
    <name evidence="1" type="ORF">F5878DRAFT_644331</name>
</gene>
<reference evidence="1" key="1">
    <citation type="submission" date="2022-08" db="EMBL/GenBank/DDBJ databases">
        <authorList>
            <consortium name="DOE Joint Genome Institute"/>
            <person name="Min B."/>
            <person name="Riley R."/>
            <person name="Sierra-Patev S."/>
            <person name="Naranjo-Ortiz M."/>
            <person name="Looney B."/>
            <person name="Konkel Z."/>
            <person name="Slot J.C."/>
            <person name="Sakamoto Y."/>
            <person name="Steenwyk J.L."/>
            <person name="Rokas A."/>
            <person name="Carro J."/>
            <person name="Camarero S."/>
            <person name="Ferreira P."/>
            <person name="Molpeceres G."/>
            <person name="Ruiz-Duenas F.J."/>
            <person name="Serrano A."/>
            <person name="Henrissat B."/>
            <person name="Drula E."/>
            <person name="Hughes K.W."/>
            <person name="Mata J.L."/>
            <person name="Ishikawa N.K."/>
            <person name="Vargas-Isla R."/>
            <person name="Ushijima S."/>
            <person name="Smith C.A."/>
            <person name="Ahrendt S."/>
            <person name="Andreopoulos W."/>
            <person name="He G."/>
            <person name="Labutti K."/>
            <person name="Lipzen A."/>
            <person name="Ng V."/>
            <person name="Sandor L."/>
            <person name="Barry K."/>
            <person name="Martinez A.T."/>
            <person name="Xiao Y."/>
            <person name="Gibbons J.G."/>
            <person name="Terashima K."/>
            <person name="Hibbett D.S."/>
            <person name="Grigoriev I.V."/>
        </authorList>
    </citation>
    <scope>NUCLEOTIDE SEQUENCE</scope>
    <source>
        <strain evidence="1">TFB9207</strain>
    </source>
</reference>
<proteinExistence type="predicted"/>
<feature type="non-terminal residue" evidence="1">
    <location>
        <position position="107"/>
    </location>
</feature>
<dbReference type="AlphaFoldDB" id="A0AA38UA96"/>
<evidence type="ECO:0000313" key="2">
    <source>
        <dbReference type="Proteomes" id="UP001163846"/>
    </source>
</evidence>
<dbReference type="EMBL" id="MU806409">
    <property type="protein sequence ID" value="KAJ3835469.1"/>
    <property type="molecule type" value="Genomic_DNA"/>
</dbReference>
<sequence length="107" mass="12356">MQLPNELLHSIIEYIAYTAVRPDLPSHSLLRRASPELLALSVANWRLRQVCLPLLFANIRIHRTTCTTLLSLWKQEIKFYLSFCPDSNDFPMSSYKIVGKGLHESRT</sequence>
<dbReference type="Proteomes" id="UP001163846">
    <property type="component" value="Unassembled WGS sequence"/>
</dbReference>
<organism evidence="1 2">
    <name type="scientific">Lentinula raphanica</name>
    <dbReference type="NCBI Taxonomy" id="153919"/>
    <lineage>
        <taxon>Eukaryota</taxon>
        <taxon>Fungi</taxon>
        <taxon>Dikarya</taxon>
        <taxon>Basidiomycota</taxon>
        <taxon>Agaricomycotina</taxon>
        <taxon>Agaricomycetes</taxon>
        <taxon>Agaricomycetidae</taxon>
        <taxon>Agaricales</taxon>
        <taxon>Marasmiineae</taxon>
        <taxon>Omphalotaceae</taxon>
        <taxon>Lentinula</taxon>
    </lineage>
</organism>
<name>A0AA38UA96_9AGAR</name>
<protein>
    <recommendedName>
        <fullName evidence="3">F-box domain-containing protein</fullName>
    </recommendedName>
</protein>
<accession>A0AA38UA96</accession>
<keyword evidence="2" id="KW-1185">Reference proteome</keyword>
<evidence type="ECO:0008006" key="3">
    <source>
        <dbReference type="Google" id="ProtNLM"/>
    </source>
</evidence>